<accession>A0A5N5DD37</accession>
<dbReference type="AlphaFoldDB" id="A0A5N5DD37"/>
<organism evidence="9 10">
    <name type="scientific">Lasiodiplodia theobromae</name>
    <dbReference type="NCBI Taxonomy" id="45133"/>
    <lineage>
        <taxon>Eukaryota</taxon>
        <taxon>Fungi</taxon>
        <taxon>Dikarya</taxon>
        <taxon>Ascomycota</taxon>
        <taxon>Pezizomycotina</taxon>
        <taxon>Dothideomycetes</taxon>
        <taxon>Dothideomycetes incertae sedis</taxon>
        <taxon>Botryosphaeriales</taxon>
        <taxon>Botryosphaeriaceae</taxon>
        <taxon>Lasiodiplodia</taxon>
    </lineage>
</organism>
<evidence type="ECO:0000256" key="5">
    <source>
        <dbReference type="ARBA" id="ARBA00023136"/>
    </source>
</evidence>
<dbReference type="FunFam" id="1.20.1250.20:FF:000057">
    <property type="entry name" value="MFS general substrate transporter"/>
    <property type="match status" value="1"/>
</dbReference>
<evidence type="ECO:0000256" key="6">
    <source>
        <dbReference type="SAM" id="MobiDB-lite"/>
    </source>
</evidence>
<dbReference type="InterPro" id="IPR036259">
    <property type="entry name" value="MFS_trans_sf"/>
</dbReference>
<dbReference type="PANTHER" id="PTHR43791:SF92">
    <property type="entry name" value="AGL026WP"/>
    <property type="match status" value="1"/>
</dbReference>
<dbReference type="GO" id="GO:0022857">
    <property type="term" value="F:transmembrane transporter activity"/>
    <property type="evidence" value="ECO:0007669"/>
    <property type="project" value="InterPro"/>
</dbReference>
<evidence type="ECO:0000313" key="10">
    <source>
        <dbReference type="Proteomes" id="UP000325902"/>
    </source>
</evidence>
<dbReference type="InterPro" id="IPR020846">
    <property type="entry name" value="MFS_dom"/>
</dbReference>
<keyword evidence="4 7" id="KW-1133">Transmembrane helix</keyword>
<feature type="transmembrane region" description="Helical" evidence="7">
    <location>
        <begin position="443"/>
        <end position="464"/>
    </location>
</feature>
<dbReference type="PANTHER" id="PTHR43791">
    <property type="entry name" value="PERMEASE-RELATED"/>
    <property type="match status" value="1"/>
</dbReference>
<evidence type="ECO:0000313" key="9">
    <source>
        <dbReference type="EMBL" id="KAB2575669.1"/>
    </source>
</evidence>
<evidence type="ECO:0000256" key="7">
    <source>
        <dbReference type="SAM" id="Phobius"/>
    </source>
</evidence>
<keyword evidence="10" id="KW-1185">Reference proteome</keyword>
<dbReference type="FunFam" id="1.20.1250.20:FF:000013">
    <property type="entry name" value="MFS general substrate transporter"/>
    <property type="match status" value="1"/>
</dbReference>
<dbReference type="GO" id="GO:0016020">
    <property type="term" value="C:membrane"/>
    <property type="evidence" value="ECO:0007669"/>
    <property type="project" value="UniProtKB-SubCell"/>
</dbReference>
<feature type="transmembrane region" description="Helical" evidence="7">
    <location>
        <begin position="410"/>
        <end position="431"/>
    </location>
</feature>
<reference evidence="9 10" key="1">
    <citation type="journal article" date="2019" name="Sci. Rep.">
        <title>A multi-omics analysis of the grapevine pathogen Lasiodiplodia theobromae reveals that temperature affects the expression of virulence- and pathogenicity-related genes.</title>
        <authorList>
            <person name="Felix C."/>
            <person name="Meneses R."/>
            <person name="Goncalves M.F.M."/>
            <person name="Tilleman L."/>
            <person name="Duarte A.S."/>
            <person name="Jorrin-Novo J.V."/>
            <person name="Van de Peer Y."/>
            <person name="Deforce D."/>
            <person name="Van Nieuwerburgh F."/>
            <person name="Esteves A.C."/>
            <person name="Alves A."/>
        </authorList>
    </citation>
    <scope>NUCLEOTIDE SEQUENCE [LARGE SCALE GENOMIC DNA]</scope>
    <source>
        <strain evidence="9 10">LA-SOL3</strain>
    </source>
</reference>
<dbReference type="Pfam" id="PF07690">
    <property type="entry name" value="MFS_1"/>
    <property type="match status" value="1"/>
</dbReference>
<evidence type="ECO:0000259" key="8">
    <source>
        <dbReference type="PROSITE" id="PS50850"/>
    </source>
</evidence>
<sequence>MGDDNKPSEQVSVSDKGVGSIVQDPNTNRLALAQALSPEDFAAAEASVKKKLDVRLLLTVWVIFIMNYLDRNNIAAAKVSGIKESLELSSTQYSTAVAVLFAGYVSMQIPSNVFLTQLRPSIYIPTVMAIWGILSCCTGVVKGVGGLYACRFFLGVVEAAFYPGALFLISSWYRRSELGVRCAILFSGSQLGSAFSGLIGAGIQHGLDGKRGMESWRWLFIIEGSITVFIALCAILILPDWPSNTKWLTPTERAVAEWRLICDAGQVDEDDEAWSYGFKMAFVDWRLYLFAFMFLCIQVASATSNFFPSVVETLGFSKVNTLLLTVPPYIISLTVTIFNNKSADHFHNSSFHVMWPLAMAIVGFIVAAATLNTGARYFAMILMVVGGHGSNAVVVAWTQKTMLRPRVKRAAAVAFVNAIGNTSQVFSSYLYPDESAPRYTLAMSANSAFALVGVFMALLIRLVLQKANRDLERGTRSIGEVMVGEAATEISGITEEEREARKNGFRYIT</sequence>
<keyword evidence="5 7" id="KW-0472">Membrane</keyword>
<dbReference type="EMBL" id="VCHE01000031">
    <property type="protein sequence ID" value="KAB2575669.1"/>
    <property type="molecule type" value="Genomic_DNA"/>
</dbReference>
<feature type="transmembrane region" description="Helical" evidence="7">
    <location>
        <begin position="215"/>
        <end position="238"/>
    </location>
</feature>
<comment type="caution">
    <text evidence="9">The sequence shown here is derived from an EMBL/GenBank/DDBJ whole genome shotgun (WGS) entry which is preliminary data.</text>
</comment>
<keyword evidence="2" id="KW-0813">Transport</keyword>
<feature type="region of interest" description="Disordered" evidence="6">
    <location>
        <begin position="1"/>
        <end position="22"/>
    </location>
</feature>
<dbReference type="OrthoDB" id="2250022at2759"/>
<evidence type="ECO:0000256" key="2">
    <source>
        <dbReference type="ARBA" id="ARBA00022448"/>
    </source>
</evidence>
<feature type="transmembrane region" description="Helical" evidence="7">
    <location>
        <begin position="180"/>
        <end position="203"/>
    </location>
</feature>
<protein>
    <submittedName>
        <fullName evidence="9">Putative transporter</fullName>
    </submittedName>
</protein>
<dbReference type="Proteomes" id="UP000325902">
    <property type="component" value="Unassembled WGS sequence"/>
</dbReference>
<dbReference type="InterPro" id="IPR011701">
    <property type="entry name" value="MFS"/>
</dbReference>
<feature type="transmembrane region" description="Helical" evidence="7">
    <location>
        <begin position="287"/>
        <end position="307"/>
    </location>
</feature>
<feature type="transmembrane region" description="Helical" evidence="7">
    <location>
        <begin position="351"/>
        <end position="371"/>
    </location>
</feature>
<feature type="transmembrane region" description="Helical" evidence="7">
    <location>
        <begin position="153"/>
        <end position="173"/>
    </location>
</feature>
<dbReference type="Gene3D" id="1.20.1250.20">
    <property type="entry name" value="MFS general substrate transporter like domains"/>
    <property type="match status" value="2"/>
</dbReference>
<evidence type="ECO:0000256" key="1">
    <source>
        <dbReference type="ARBA" id="ARBA00004141"/>
    </source>
</evidence>
<comment type="subcellular location">
    <subcellularLocation>
        <location evidence="1">Membrane</location>
        <topology evidence="1">Multi-pass membrane protein</topology>
    </subcellularLocation>
</comment>
<dbReference type="PROSITE" id="PS50850">
    <property type="entry name" value="MFS"/>
    <property type="match status" value="1"/>
</dbReference>
<keyword evidence="3 7" id="KW-0812">Transmembrane</keyword>
<feature type="transmembrane region" description="Helical" evidence="7">
    <location>
        <begin position="122"/>
        <end position="141"/>
    </location>
</feature>
<feature type="domain" description="Major facilitator superfamily (MFS) profile" evidence="8">
    <location>
        <begin position="56"/>
        <end position="468"/>
    </location>
</feature>
<evidence type="ECO:0000256" key="3">
    <source>
        <dbReference type="ARBA" id="ARBA00022692"/>
    </source>
</evidence>
<feature type="transmembrane region" description="Helical" evidence="7">
    <location>
        <begin position="319"/>
        <end position="339"/>
    </location>
</feature>
<gene>
    <name evidence="9" type="ORF">DBV05_g5705</name>
</gene>
<dbReference type="SUPFAM" id="SSF103473">
    <property type="entry name" value="MFS general substrate transporter"/>
    <property type="match status" value="1"/>
</dbReference>
<proteinExistence type="predicted"/>
<evidence type="ECO:0000256" key="4">
    <source>
        <dbReference type="ARBA" id="ARBA00022989"/>
    </source>
</evidence>
<name>A0A5N5DD37_9PEZI</name>